<dbReference type="Gene3D" id="2.60.40.10">
    <property type="entry name" value="Immunoglobulins"/>
    <property type="match status" value="2"/>
</dbReference>
<keyword evidence="6" id="KW-0175">Coiled coil</keyword>
<feature type="chain" id="PRO_5047457876" evidence="7">
    <location>
        <begin position="21"/>
        <end position="864"/>
    </location>
</feature>
<evidence type="ECO:0000256" key="5">
    <source>
        <dbReference type="ARBA" id="ARBA00023273"/>
    </source>
</evidence>
<dbReference type="Gene3D" id="2.60.40.680">
    <property type="match status" value="2"/>
</dbReference>
<keyword evidence="10" id="KW-1185">Reference proteome</keyword>
<dbReference type="InterPro" id="IPR008965">
    <property type="entry name" value="CBM2/CBM3_carb-bd_dom_sf"/>
</dbReference>
<proteinExistence type="predicted"/>
<name>A0ABV1FTN7_9BACT</name>
<dbReference type="Proteomes" id="UP001487296">
    <property type="component" value="Unassembled WGS sequence"/>
</dbReference>
<evidence type="ECO:0000313" key="10">
    <source>
        <dbReference type="Proteomes" id="UP001487296"/>
    </source>
</evidence>
<reference evidence="9 10" key="1">
    <citation type="submission" date="2024-04" db="EMBL/GenBank/DDBJ databases">
        <title>Human intestinal bacterial collection.</title>
        <authorList>
            <person name="Pauvert C."/>
            <person name="Hitch T.C.A."/>
            <person name="Clavel T."/>
        </authorList>
    </citation>
    <scope>NUCLEOTIDE SEQUENCE [LARGE SCALE GENOMIC DNA]</scope>
    <source>
        <strain evidence="9 10">CLA-AA-H145</strain>
    </source>
</reference>
<feature type="coiled-coil region" evidence="6">
    <location>
        <begin position="825"/>
        <end position="855"/>
    </location>
</feature>
<protein>
    <submittedName>
        <fullName evidence="9">Choice-of-anchor D domain-containing protein</fullName>
    </submittedName>
</protein>
<dbReference type="NCBIfam" id="NF012200">
    <property type="entry name" value="choice_anch_D"/>
    <property type="match status" value="2"/>
</dbReference>
<dbReference type="InterPro" id="IPR013783">
    <property type="entry name" value="Ig-like_fold"/>
</dbReference>
<evidence type="ECO:0000259" key="8">
    <source>
        <dbReference type="Pfam" id="PF22544"/>
    </source>
</evidence>
<evidence type="ECO:0000256" key="3">
    <source>
        <dbReference type="ARBA" id="ARBA00022490"/>
    </source>
</evidence>
<comment type="subcellular location">
    <subcellularLocation>
        <location evidence="1">Cell projection</location>
        <location evidence="1">Cilium</location>
    </subcellularLocation>
    <subcellularLocation>
        <location evidence="2">Cytoplasm</location>
    </subcellularLocation>
</comment>
<feature type="domain" description="HYDIN/VesB/CFA65-like Ig-like" evidence="8">
    <location>
        <begin position="153"/>
        <end position="245"/>
    </location>
</feature>
<gene>
    <name evidence="9" type="ORF">AAAT34_12055</name>
</gene>
<evidence type="ECO:0000256" key="6">
    <source>
        <dbReference type="SAM" id="Coils"/>
    </source>
</evidence>
<feature type="signal peptide" evidence="7">
    <location>
        <begin position="1"/>
        <end position="20"/>
    </location>
</feature>
<feature type="coiled-coil region" evidence="6">
    <location>
        <begin position="676"/>
        <end position="703"/>
    </location>
</feature>
<evidence type="ECO:0000256" key="7">
    <source>
        <dbReference type="SAM" id="SignalP"/>
    </source>
</evidence>
<evidence type="ECO:0000256" key="1">
    <source>
        <dbReference type="ARBA" id="ARBA00004138"/>
    </source>
</evidence>
<dbReference type="InterPro" id="IPR053879">
    <property type="entry name" value="HYDIN_VesB_CFA65-like_Ig"/>
</dbReference>
<dbReference type="SUPFAM" id="SSF49384">
    <property type="entry name" value="Carbohydrate-binding domain"/>
    <property type="match status" value="2"/>
</dbReference>
<sequence>MKRLLIGLLSAIGFALPLSADNVVSVSSPGGQPGDEVELTLSMQNTDDVVAAEIRIPLDQYVKYVDGSATLNAERSDGHQISASGADNELRVYVYSIGNKPIKGNSGVLATVRLKLGNKAEKLTLTPTTVLSNASGQSLAVGAQTGQVTILAPHLTVTTSQINYGHIPIRSTYTKTLTLKNTGTKTLNVSDITFSASELSATDRSFSIEPNASRNVTVTYAPVKHGVINATATITSDAINEENTAAIVADPYSVNELHIGNADGNSDTEVTVDVTMNNMEPIVAAQWSFTLPDALKYVEGSVTAGTHAEELSATAMVSGKKLTVFLYSQNNTPIPEGNGSIASFKVSLQGQSGTYYLTPSDITLSNIAMENMVSASTRGTVNIKSPEISTNSSLIMPESPVTETVTQTFAIRNSGQTAMTVSKVTFLNEGFSIVEEMPMTIGANVTKNITVQYQPSKAGNYSTTMQIYTNDPETRMKSVAVSGVTYEPNTVSIDGAWAEDRSAYIANIAVENYTELVAAQMDIHLPVGASINDVANALTNTDRLAGLLSTIAKIDDSTYRIVVFSFNNTHFKGNSGNILSLKIDVGDVYSMANKQILIDNIKLSSANGKDFSSANEATTVLPDVAAAEATAFKTAHATILGKTTETVTSSDLPAIASALNDYGQLADAVKAKLVPEKNLLDALKAKAEEIKAAEEADAAATAEANTFKTAHATILAKTVDTVASSDLPAITTALTAYEELSDAAKAKLVDGEKSLLDALKAKAEEIKAAEEADAAATAEANTFKTTHATILGKTTETVTSSDLPAINAALTDYEELSDAAKAKLVDGEKSLLDALKAKAEEIKAAEEADAAATAEANTFKTTHA</sequence>
<keyword evidence="4" id="KW-0969">Cilium</keyword>
<feature type="coiled-coil region" evidence="6">
    <location>
        <begin position="749"/>
        <end position="779"/>
    </location>
</feature>
<keyword evidence="3" id="KW-0963">Cytoplasm</keyword>
<dbReference type="Pfam" id="PF22544">
    <property type="entry name" value="HYDIN_VesB_CFA65-like_Ig"/>
    <property type="match status" value="2"/>
</dbReference>
<organism evidence="9 10">
    <name type="scientific">Hallella faecis</name>
    <dbReference type="NCBI Taxonomy" id="2841596"/>
    <lineage>
        <taxon>Bacteria</taxon>
        <taxon>Pseudomonadati</taxon>
        <taxon>Bacteroidota</taxon>
        <taxon>Bacteroidia</taxon>
        <taxon>Bacteroidales</taxon>
        <taxon>Prevotellaceae</taxon>
        <taxon>Hallella</taxon>
    </lineage>
</organism>
<feature type="non-terminal residue" evidence="9">
    <location>
        <position position="864"/>
    </location>
</feature>
<evidence type="ECO:0000256" key="2">
    <source>
        <dbReference type="ARBA" id="ARBA00004496"/>
    </source>
</evidence>
<feature type="domain" description="HYDIN/VesB/CFA65-like Ig-like" evidence="8">
    <location>
        <begin position="398"/>
        <end position="475"/>
    </location>
</feature>
<evidence type="ECO:0000256" key="4">
    <source>
        <dbReference type="ARBA" id="ARBA00023069"/>
    </source>
</evidence>
<comment type="caution">
    <text evidence="9">The sequence shown here is derived from an EMBL/GenBank/DDBJ whole genome shotgun (WGS) entry which is preliminary data.</text>
</comment>
<accession>A0ABV1FTN7</accession>
<evidence type="ECO:0000313" key="9">
    <source>
        <dbReference type="EMBL" id="MEQ2487769.1"/>
    </source>
</evidence>
<dbReference type="EMBL" id="JBBNFP010000079">
    <property type="protein sequence ID" value="MEQ2487769.1"/>
    <property type="molecule type" value="Genomic_DNA"/>
</dbReference>
<keyword evidence="5" id="KW-0966">Cell projection</keyword>
<keyword evidence="7" id="KW-0732">Signal</keyword>
<dbReference type="RefSeq" id="WP_215760848.1">
    <property type="nucleotide sequence ID" value="NZ_JAHKBE010000083.1"/>
</dbReference>